<keyword evidence="1" id="KW-0812">Transmembrane</keyword>
<dbReference type="Ensembl" id="ENSMMOT00000017943.1">
    <property type="protein sequence ID" value="ENSMMOP00000017652.1"/>
    <property type="gene ID" value="ENSMMOG00000013405.1"/>
</dbReference>
<keyword evidence="1" id="KW-1133">Transmembrane helix</keyword>
<reference evidence="2" key="1">
    <citation type="submission" date="2025-08" db="UniProtKB">
        <authorList>
            <consortium name="Ensembl"/>
        </authorList>
    </citation>
    <scope>IDENTIFICATION</scope>
</reference>
<evidence type="ECO:0000313" key="3">
    <source>
        <dbReference type="Proteomes" id="UP000261620"/>
    </source>
</evidence>
<dbReference type="Proteomes" id="UP000261620">
    <property type="component" value="Unplaced"/>
</dbReference>
<reference evidence="2" key="2">
    <citation type="submission" date="2025-09" db="UniProtKB">
        <authorList>
            <consortium name="Ensembl"/>
        </authorList>
    </citation>
    <scope>IDENTIFICATION</scope>
</reference>
<keyword evidence="1" id="KW-0472">Membrane</keyword>
<protein>
    <submittedName>
        <fullName evidence="2">Uncharacterized protein</fullName>
    </submittedName>
</protein>
<evidence type="ECO:0000313" key="2">
    <source>
        <dbReference type="Ensembl" id="ENSMMOP00000017652.1"/>
    </source>
</evidence>
<keyword evidence="3" id="KW-1185">Reference proteome</keyword>
<proteinExistence type="predicted"/>
<feature type="transmembrane region" description="Helical" evidence="1">
    <location>
        <begin position="30"/>
        <end position="46"/>
    </location>
</feature>
<organism evidence="2 3">
    <name type="scientific">Mola mola</name>
    <name type="common">Ocean sunfish</name>
    <name type="synonym">Tetraodon mola</name>
    <dbReference type="NCBI Taxonomy" id="94237"/>
    <lineage>
        <taxon>Eukaryota</taxon>
        <taxon>Metazoa</taxon>
        <taxon>Chordata</taxon>
        <taxon>Craniata</taxon>
        <taxon>Vertebrata</taxon>
        <taxon>Euteleostomi</taxon>
        <taxon>Actinopterygii</taxon>
        <taxon>Neopterygii</taxon>
        <taxon>Teleostei</taxon>
        <taxon>Neoteleostei</taxon>
        <taxon>Acanthomorphata</taxon>
        <taxon>Eupercaria</taxon>
        <taxon>Tetraodontiformes</taxon>
        <taxon>Molidae</taxon>
        <taxon>Mola</taxon>
    </lineage>
</organism>
<dbReference type="AlphaFoldDB" id="A0A3Q3WYD0"/>
<sequence>QERRIILTNASMLADGPCAKLKTRSARQRNFALYVVFIVLMLYVPTRHTSPPPPSLSAALTRSVTSPEQDGRARIRIFWIRFCKVEDMVTIFICVNAGDGRRSGVLSHSLPLFRHNKGGLVLTDFSRCYIILQKTKLRRT</sequence>
<name>A0A3Q3WYD0_MOLML</name>
<evidence type="ECO:0000256" key="1">
    <source>
        <dbReference type="SAM" id="Phobius"/>
    </source>
</evidence>
<accession>A0A3Q3WYD0</accession>